<evidence type="ECO:0000256" key="1">
    <source>
        <dbReference type="ARBA" id="ARBA00022741"/>
    </source>
</evidence>
<sequence length="491" mass="54221">MRPRLFIFHPAGSFSIIHRRFLRTQPVYHAKDSDQNNDQPHWLPSLASPRQLVEYLNDYVVGQTRAKKILAVAVYNHYNRVRANLQANLPDGESLPPWERIRHDNLLPHPARRRPVHYNPNPAQSLSLPRPIPLFEKSNVLVIGPTGTGKTLLARTLARVLDVPFSVSDATSFTQAGYVGDDVEVCVQRLLQASNWDPYRAGTGIIYIDEADKLARRTAGGDGMQRDVGGEGVQQALLRMMEGSIVTVNAKPNGEQPGMGEGRRGLPQPESYQVDTSNVLFILSGAFVGLDKIVKRRIEKGSIGFGATLASKKDSENNDDFVPFFTKNGEKADPWALTEPTDLVSYGYIPEFVSRLPIITSLSPLSTIDLLHILTEIKGSLISQYSALFRYSNVDIHFTTPALHAIASLAHSRGGGARGLRGIMENVLLESMYDVPGSGVRYVLITKAVVNGEEKAGYWSRGEGAAFWSEWAKEEGTANKQRGNEVSRTGH</sequence>
<evidence type="ECO:0000259" key="4">
    <source>
        <dbReference type="SMART" id="SM00382"/>
    </source>
</evidence>
<feature type="region of interest" description="Disordered" evidence="3">
    <location>
        <begin position="249"/>
        <end position="269"/>
    </location>
</feature>
<accession>A0A0C2XPK9</accession>
<evidence type="ECO:0000256" key="2">
    <source>
        <dbReference type="ARBA" id="ARBA00022840"/>
    </source>
</evidence>
<dbReference type="SMART" id="SM00382">
    <property type="entry name" value="AAA"/>
    <property type="match status" value="1"/>
</dbReference>
<evidence type="ECO:0008006" key="8">
    <source>
        <dbReference type="Google" id="ProtNLM"/>
    </source>
</evidence>
<dbReference type="GO" id="GO:0005759">
    <property type="term" value="C:mitochondrial matrix"/>
    <property type="evidence" value="ECO:0007669"/>
    <property type="project" value="TreeGrafter"/>
</dbReference>
<evidence type="ECO:0000256" key="3">
    <source>
        <dbReference type="SAM" id="MobiDB-lite"/>
    </source>
</evidence>
<dbReference type="PANTHER" id="PTHR48102:SF7">
    <property type="entry name" value="ATP-DEPENDENT CLP PROTEASE ATP-BINDING SUBUNIT CLPX-LIKE, MITOCHONDRIAL"/>
    <property type="match status" value="1"/>
</dbReference>
<dbReference type="Proteomes" id="UP000054097">
    <property type="component" value="Unassembled WGS sequence"/>
</dbReference>
<organism evidence="6 7">
    <name type="scientific">Serendipita vermifera MAFF 305830</name>
    <dbReference type="NCBI Taxonomy" id="933852"/>
    <lineage>
        <taxon>Eukaryota</taxon>
        <taxon>Fungi</taxon>
        <taxon>Dikarya</taxon>
        <taxon>Basidiomycota</taxon>
        <taxon>Agaricomycotina</taxon>
        <taxon>Agaricomycetes</taxon>
        <taxon>Sebacinales</taxon>
        <taxon>Serendipitaceae</taxon>
        <taxon>Serendipita</taxon>
    </lineage>
</organism>
<dbReference type="GO" id="GO:0140662">
    <property type="term" value="F:ATP-dependent protein folding chaperone"/>
    <property type="evidence" value="ECO:0007669"/>
    <property type="project" value="InterPro"/>
</dbReference>
<dbReference type="FunFam" id="1.10.8.60:FF:000138">
    <property type="entry name" value="ATP-dependent Clp protease ATP-binding subunit ClpX"/>
    <property type="match status" value="1"/>
</dbReference>
<dbReference type="InterPro" id="IPR004487">
    <property type="entry name" value="Clp_protease_ATP-bd_su_ClpX"/>
</dbReference>
<dbReference type="InterPro" id="IPR003593">
    <property type="entry name" value="AAA+_ATPase"/>
</dbReference>
<dbReference type="EMBL" id="KN824283">
    <property type="protein sequence ID" value="KIM30907.1"/>
    <property type="molecule type" value="Genomic_DNA"/>
</dbReference>
<dbReference type="SMART" id="SM01086">
    <property type="entry name" value="ClpB_D2-small"/>
    <property type="match status" value="1"/>
</dbReference>
<feature type="domain" description="AAA+ ATPase" evidence="4">
    <location>
        <begin position="136"/>
        <end position="304"/>
    </location>
</feature>
<proteinExistence type="predicted"/>
<evidence type="ECO:0000313" key="6">
    <source>
        <dbReference type="EMBL" id="KIM30907.1"/>
    </source>
</evidence>
<gene>
    <name evidence="6" type="ORF">M408DRAFT_65676</name>
</gene>
<reference evidence="7" key="2">
    <citation type="submission" date="2015-01" db="EMBL/GenBank/DDBJ databases">
        <title>Evolutionary Origins and Diversification of the Mycorrhizal Mutualists.</title>
        <authorList>
            <consortium name="DOE Joint Genome Institute"/>
            <consortium name="Mycorrhizal Genomics Consortium"/>
            <person name="Kohler A."/>
            <person name="Kuo A."/>
            <person name="Nagy L.G."/>
            <person name="Floudas D."/>
            <person name="Copeland A."/>
            <person name="Barry K.W."/>
            <person name="Cichocki N."/>
            <person name="Veneault-Fourrey C."/>
            <person name="LaButti K."/>
            <person name="Lindquist E.A."/>
            <person name="Lipzen A."/>
            <person name="Lundell T."/>
            <person name="Morin E."/>
            <person name="Murat C."/>
            <person name="Riley R."/>
            <person name="Ohm R."/>
            <person name="Sun H."/>
            <person name="Tunlid A."/>
            <person name="Henrissat B."/>
            <person name="Grigoriev I.V."/>
            <person name="Hibbett D.S."/>
            <person name="Martin F."/>
        </authorList>
    </citation>
    <scope>NUCLEOTIDE SEQUENCE [LARGE SCALE GENOMIC DNA]</scope>
    <source>
        <strain evidence="7">MAFF 305830</strain>
    </source>
</reference>
<dbReference type="NCBIfam" id="TIGR00382">
    <property type="entry name" value="clpX"/>
    <property type="match status" value="1"/>
</dbReference>
<dbReference type="GO" id="GO:0051603">
    <property type="term" value="P:proteolysis involved in protein catabolic process"/>
    <property type="evidence" value="ECO:0007669"/>
    <property type="project" value="TreeGrafter"/>
</dbReference>
<dbReference type="STRING" id="933852.A0A0C2XPK9"/>
<evidence type="ECO:0000259" key="5">
    <source>
        <dbReference type="SMART" id="SM01086"/>
    </source>
</evidence>
<dbReference type="OrthoDB" id="1721884at2759"/>
<dbReference type="HOGENOM" id="CLU_014218_1_2_1"/>
<reference evidence="6 7" key="1">
    <citation type="submission" date="2014-04" db="EMBL/GenBank/DDBJ databases">
        <authorList>
            <consortium name="DOE Joint Genome Institute"/>
            <person name="Kuo A."/>
            <person name="Zuccaro A."/>
            <person name="Kohler A."/>
            <person name="Nagy L.G."/>
            <person name="Floudas D."/>
            <person name="Copeland A."/>
            <person name="Barry K.W."/>
            <person name="Cichocki N."/>
            <person name="Veneault-Fourrey C."/>
            <person name="LaButti K."/>
            <person name="Lindquist E.A."/>
            <person name="Lipzen A."/>
            <person name="Lundell T."/>
            <person name="Morin E."/>
            <person name="Murat C."/>
            <person name="Sun H."/>
            <person name="Tunlid A."/>
            <person name="Henrissat B."/>
            <person name="Grigoriev I.V."/>
            <person name="Hibbett D.S."/>
            <person name="Martin F."/>
            <person name="Nordberg H.P."/>
            <person name="Cantor M.N."/>
            <person name="Hua S.X."/>
        </authorList>
    </citation>
    <scope>NUCLEOTIDE SEQUENCE [LARGE SCALE GENOMIC DNA]</scope>
    <source>
        <strain evidence="6 7">MAFF 305830</strain>
    </source>
</reference>
<dbReference type="SUPFAM" id="SSF52540">
    <property type="entry name" value="P-loop containing nucleoside triphosphate hydrolases"/>
    <property type="match status" value="1"/>
</dbReference>
<dbReference type="GO" id="GO:0016887">
    <property type="term" value="F:ATP hydrolysis activity"/>
    <property type="evidence" value="ECO:0007669"/>
    <property type="project" value="InterPro"/>
</dbReference>
<evidence type="ECO:0000313" key="7">
    <source>
        <dbReference type="Proteomes" id="UP000054097"/>
    </source>
</evidence>
<keyword evidence="2" id="KW-0067">ATP-binding</keyword>
<dbReference type="InterPro" id="IPR050052">
    <property type="entry name" value="ATP-dep_Clp_protease_ClpX"/>
</dbReference>
<dbReference type="PANTHER" id="PTHR48102">
    <property type="entry name" value="ATP-DEPENDENT CLP PROTEASE ATP-BINDING SUBUNIT CLPX-LIKE, MITOCHONDRIAL-RELATED"/>
    <property type="match status" value="1"/>
</dbReference>
<dbReference type="NCBIfam" id="NF003745">
    <property type="entry name" value="PRK05342.1"/>
    <property type="match status" value="1"/>
</dbReference>
<name>A0A0C2XPK9_SERVB</name>
<dbReference type="InterPro" id="IPR003959">
    <property type="entry name" value="ATPase_AAA_core"/>
</dbReference>
<dbReference type="Gene3D" id="1.10.8.60">
    <property type="match status" value="1"/>
</dbReference>
<dbReference type="Pfam" id="PF07724">
    <property type="entry name" value="AAA_2"/>
    <property type="match status" value="1"/>
</dbReference>
<dbReference type="InterPro" id="IPR027417">
    <property type="entry name" value="P-loop_NTPase"/>
</dbReference>
<protein>
    <recommendedName>
        <fullName evidence="8">AAA+ ATPase domain-containing protein</fullName>
    </recommendedName>
</protein>
<keyword evidence="7" id="KW-1185">Reference proteome</keyword>
<dbReference type="Gene3D" id="3.40.50.300">
    <property type="entry name" value="P-loop containing nucleotide triphosphate hydrolases"/>
    <property type="match status" value="1"/>
</dbReference>
<dbReference type="InterPro" id="IPR019489">
    <property type="entry name" value="Clp_ATPase_C"/>
</dbReference>
<dbReference type="AlphaFoldDB" id="A0A0C2XPK9"/>
<feature type="domain" description="Clp ATPase C-terminal" evidence="5">
    <location>
        <begin position="365"/>
        <end position="456"/>
    </location>
</feature>
<dbReference type="GO" id="GO:0005524">
    <property type="term" value="F:ATP binding"/>
    <property type="evidence" value="ECO:0007669"/>
    <property type="project" value="UniProtKB-KW"/>
</dbReference>
<dbReference type="GO" id="GO:0051082">
    <property type="term" value="F:unfolded protein binding"/>
    <property type="evidence" value="ECO:0007669"/>
    <property type="project" value="InterPro"/>
</dbReference>
<keyword evidence="1" id="KW-0547">Nucleotide-binding</keyword>